<keyword evidence="6" id="KW-1185">Reference proteome</keyword>
<reference evidence="5 6" key="1">
    <citation type="submission" date="2011-09" db="EMBL/GenBank/DDBJ databases">
        <title>The permanent draft genome of Caldithrix abyssi DSM 13497.</title>
        <authorList>
            <consortium name="US DOE Joint Genome Institute (JGI-PGF)"/>
            <person name="Lucas S."/>
            <person name="Han J."/>
            <person name="Lapidus A."/>
            <person name="Bruce D."/>
            <person name="Goodwin L."/>
            <person name="Pitluck S."/>
            <person name="Peters L."/>
            <person name="Kyrpides N."/>
            <person name="Mavromatis K."/>
            <person name="Ivanova N."/>
            <person name="Mikhailova N."/>
            <person name="Chertkov O."/>
            <person name="Detter J.C."/>
            <person name="Tapia R."/>
            <person name="Han C."/>
            <person name="Land M."/>
            <person name="Hauser L."/>
            <person name="Markowitz V."/>
            <person name="Cheng J.-F."/>
            <person name="Hugenholtz P."/>
            <person name="Woyke T."/>
            <person name="Wu D."/>
            <person name="Spring S."/>
            <person name="Brambilla E."/>
            <person name="Klenk H.-P."/>
            <person name="Eisen J.A."/>
        </authorList>
    </citation>
    <scope>NUCLEOTIDE SEQUENCE [LARGE SCALE GENOMIC DNA]</scope>
    <source>
        <strain evidence="5 6">DSM 13497</strain>
    </source>
</reference>
<feature type="domain" description="Doubled CXXCH motif" evidence="3">
    <location>
        <begin position="232"/>
        <end position="270"/>
    </location>
</feature>
<dbReference type="InterPro" id="IPR036280">
    <property type="entry name" value="Multihaem_cyt_sf"/>
</dbReference>
<feature type="signal peptide" evidence="2">
    <location>
        <begin position="1"/>
        <end position="20"/>
    </location>
</feature>
<dbReference type="Pfam" id="PF09699">
    <property type="entry name" value="Paired_CXXCH_1"/>
    <property type="match status" value="6"/>
</dbReference>
<dbReference type="OrthoDB" id="9783375at2"/>
<dbReference type="Proteomes" id="UP000183868">
    <property type="component" value="Chromosome"/>
</dbReference>
<keyword evidence="1 2" id="KW-0732">Signal</keyword>
<dbReference type="eggNOG" id="COG3005">
    <property type="taxonomic scope" value="Bacteria"/>
</dbReference>
<feature type="chain" id="PRO_5009695438" evidence="2">
    <location>
        <begin position="21"/>
        <end position="421"/>
    </location>
</feature>
<dbReference type="InterPro" id="IPR010177">
    <property type="entry name" value="Paired_CXXCH_1"/>
</dbReference>
<dbReference type="STRING" id="880073.Cabys_3854"/>
<feature type="domain" description="Doubled CXXCH motif" evidence="3">
    <location>
        <begin position="41"/>
        <end position="85"/>
    </location>
</feature>
<evidence type="ECO:0000313" key="5">
    <source>
        <dbReference type="EMBL" id="EHO40897.1"/>
    </source>
</evidence>
<dbReference type="RefSeq" id="WP_006927960.1">
    <property type="nucleotide sequence ID" value="NZ_CM001402.1"/>
</dbReference>
<evidence type="ECO:0000256" key="2">
    <source>
        <dbReference type="SAM" id="SignalP"/>
    </source>
</evidence>
<dbReference type="GO" id="GO:0016491">
    <property type="term" value="F:oxidoreductase activity"/>
    <property type="evidence" value="ECO:0007669"/>
    <property type="project" value="TreeGrafter"/>
</dbReference>
<dbReference type="NCBIfam" id="TIGR01905">
    <property type="entry name" value="paired_CXXCH_1"/>
    <property type="match status" value="5"/>
</dbReference>
<protein>
    <submittedName>
        <fullName evidence="5">Cytochrome C family protein</fullName>
    </submittedName>
    <submittedName>
        <fullName evidence="4">Doubled CXXCH domain-containing protein</fullName>
    </submittedName>
</protein>
<dbReference type="KEGG" id="caby:Cabys_3854"/>
<dbReference type="Gene3D" id="3.90.10.10">
    <property type="entry name" value="Cytochrome C3"/>
    <property type="match status" value="3"/>
</dbReference>
<evidence type="ECO:0000313" key="7">
    <source>
        <dbReference type="Proteomes" id="UP000183868"/>
    </source>
</evidence>
<evidence type="ECO:0000259" key="3">
    <source>
        <dbReference type="Pfam" id="PF09699"/>
    </source>
</evidence>
<name>H1XY22_CALAY</name>
<evidence type="ECO:0000313" key="6">
    <source>
        <dbReference type="Proteomes" id="UP000004671"/>
    </source>
</evidence>
<dbReference type="PANTHER" id="PTHR35038">
    <property type="entry name" value="DISSIMILATORY SULFITE REDUCTASE SIRA"/>
    <property type="match status" value="1"/>
</dbReference>
<sequence precursor="true">MHRYILVAMILFLLLAQGRAQEEDCTSAGCHQGLINKPVIHPAIEDDCLSCHESNDKQHPDSSGNEFSLISEVPELCYNCHDQKDNLTVVHEPVEAGGCLDCHSPHSSEKSGLLLGEEDESICASCHEMETDKTIHPPYEEQDCIACHDPHHSLRASLLKTERPELCFECHDDKRELLSSDYVHAPFEEECESCHTPHVSKYKNLLIQKSPDLCFNCHDTEDAEVESKHIVHGPLKETSPCLKCHTPHATNNEFILKAETPELCLNCHNSSDPSIFDMEKRLKQAHVIHAPIEDEGCLICHNVHKEEFPFLLTGKFPATSYTESDPENFALCFNCHDSEILNPQNLDTGFIDGKTNLHALHISGEKGRSCTLCHDVHGAQSVHLIPKTVRFGKWDMPMNFKYDEKGGSCAPGCHAPKSYRR</sequence>
<accession>H1XY22</accession>
<dbReference type="SUPFAM" id="SSF48695">
    <property type="entry name" value="Multiheme cytochromes"/>
    <property type="match status" value="2"/>
</dbReference>
<feature type="domain" description="Doubled CXXCH motif" evidence="3">
    <location>
        <begin position="136"/>
        <end position="175"/>
    </location>
</feature>
<proteinExistence type="predicted"/>
<evidence type="ECO:0000256" key="1">
    <source>
        <dbReference type="ARBA" id="ARBA00022729"/>
    </source>
</evidence>
<feature type="domain" description="Doubled CXXCH motif" evidence="3">
    <location>
        <begin position="91"/>
        <end position="128"/>
    </location>
</feature>
<dbReference type="EMBL" id="CP018099">
    <property type="protein sequence ID" value="APF20599.1"/>
    <property type="molecule type" value="Genomic_DNA"/>
</dbReference>
<dbReference type="EMBL" id="CM001402">
    <property type="protein sequence ID" value="EHO40897.1"/>
    <property type="molecule type" value="Genomic_DNA"/>
</dbReference>
<dbReference type="AlphaFoldDB" id="H1XY22"/>
<dbReference type="InterPro" id="IPR051829">
    <property type="entry name" value="Multiheme_Cytochr_ET"/>
</dbReference>
<dbReference type="HOGENOM" id="CLU_051321_0_0_0"/>
<dbReference type="PANTHER" id="PTHR35038:SF6">
    <property type="entry name" value="SURFACE LOCALIZED DECAHEME CYTOCHROME C LIPOPROTEIN"/>
    <property type="match status" value="1"/>
</dbReference>
<organism evidence="5 6">
    <name type="scientific">Caldithrix abyssi DSM 13497</name>
    <dbReference type="NCBI Taxonomy" id="880073"/>
    <lineage>
        <taxon>Bacteria</taxon>
        <taxon>Pseudomonadati</taxon>
        <taxon>Calditrichota</taxon>
        <taxon>Calditrichia</taxon>
        <taxon>Calditrichales</taxon>
        <taxon>Calditrichaceae</taxon>
        <taxon>Caldithrix</taxon>
    </lineage>
</organism>
<reference evidence="4 7" key="2">
    <citation type="submission" date="2016-11" db="EMBL/GenBank/DDBJ databases">
        <title>Genomic analysis of Caldithrix abyssi and proposal of a novel bacterial phylum Caldithrichaeota.</title>
        <authorList>
            <person name="Kublanov I."/>
            <person name="Sigalova O."/>
            <person name="Gavrilov S."/>
            <person name="Lebedinsky A."/>
            <person name="Ivanova N."/>
            <person name="Daum C."/>
            <person name="Reddy T."/>
            <person name="Klenk H.P."/>
            <person name="Goker M."/>
            <person name="Reva O."/>
            <person name="Miroshnichenko M."/>
            <person name="Kyprides N."/>
            <person name="Woyke T."/>
            <person name="Gelfand M."/>
        </authorList>
    </citation>
    <scope>NUCLEOTIDE SEQUENCE [LARGE SCALE GENOMIC DNA]</scope>
    <source>
        <strain evidence="4 7">LF13</strain>
    </source>
</reference>
<evidence type="ECO:0000313" key="4">
    <source>
        <dbReference type="EMBL" id="APF20599.1"/>
    </source>
</evidence>
<dbReference type="PaxDb" id="880073-Calab_1271"/>
<dbReference type="Proteomes" id="UP000004671">
    <property type="component" value="Chromosome"/>
</dbReference>
<feature type="domain" description="Doubled CXXCH motif" evidence="3">
    <location>
        <begin position="184"/>
        <end position="221"/>
    </location>
</feature>
<gene>
    <name evidence="4" type="ORF">Cabys_3854</name>
    <name evidence="5" type="ORF">Calab_1271</name>
</gene>
<feature type="domain" description="Doubled CXXCH motif" evidence="3">
    <location>
        <begin position="289"/>
        <end position="338"/>
    </location>
</feature>